<reference evidence="3" key="1">
    <citation type="journal article" date="2014" name="Int. J. Syst. Evol. Microbiol.">
        <title>Complete genome sequence of Corynebacterium casei LMG S-19264T (=DSM 44701T), isolated from a smear-ripened cheese.</title>
        <authorList>
            <consortium name="US DOE Joint Genome Institute (JGI-PGF)"/>
            <person name="Walter F."/>
            <person name="Albersmeier A."/>
            <person name="Kalinowski J."/>
            <person name="Ruckert C."/>
        </authorList>
    </citation>
    <scope>NUCLEOTIDE SEQUENCE</scope>
    <source>
        <strain evidence="3">JCM 13064</strain>
    </source>
</reference>
<protein>
    <recommendedName>
        <fullName evidence="2">HTH marR-type domain-containing protein</fullName>
    </recommendedName>
</protein>
<dbReference type="PROSITE" id="PS50995">
    <property type="entry name" value="HTH_MARR_2"/>
    <property type="match status" value="1"/>
</dbReference>
<feature type="domain" description="HTH marR-type" evidence="2">
    <location>
        <begin position="7"/>
        <end position="137"/>
    </location>
</feature>
<comment type="caution">
    <text evidence="3">The sequence shown here is derived from an EMBL/GenBank/DDBJ whole genome shotgun (WGS) entry which is preliminary data.</text>
</comment>
<gene>
    <name evidence="3" type="ORF">GCM10007964_22040</name>
</gene>
<name>A0A917VHS2_9ACTN</name>
<dbReference type="CDD" id="cd00090">
    <property type="entry name" value="HTH_ARSR"/>
    <property type="match status" value="1"/>
</dbReference>
<dbReference type="Gene3D" id="1.10.10.10">
    <property type="entry name" value="Winged helix-like DNA-binding domain superfamily/Winged helix DNA-binding domain"/>
    <property type="match status" value="1"/>
</dbReference>
<evidence type="ECO:0000313" key="3">
    <source>
        <dbReference type="EMBL" id="GGK78978.1"/>
    </source>
</evidence>
<dbReference type="EMBL" id="BMNT01000010">
    <property type="protein sequence ID" value="GGK78978.1"/>
    <property type="molecule type" value="Genomic_DNA"/>
</dbReference>
<accession>A0A917VHS2</accession>
<dbReference type="PANTHER" id="PTHR33164:SF57">
    <property type="entry name" value="MARR-FAMILY TRANSCRIPTIONAL REGULATOR"/>
    <property type="match status" value="1"/>
</dbReference>
<feature type="region of interest" description="Disordered" evidence="1">
    <location>
        <begin position="141"/>
        <end position="192"/>
    </location>
</feature>
<keyword evidence="4" id="KW-1185">Reference proteome</keyword>
<evidence type="ECO:0000256" key="1">
    <source>
        <dbReference type="SAM" id="MobiDB-lite"/>
    </source>
</evidence>
<dbReference type="SUPFAM" id="SSF46785">
    <property type="entry name" value="Winged helix' DNA-binding domain"/>
    <property type="match status" value="1"/>
</dbReference>
<dbReference type="InterPro" id="IPR036390">
    <property type="entry name" value="WH_DNA-bd_sf"/>
</dbReference>
<organism evidence="3 4">
    <name type="scientific">Sphaerisporangium melleum</name>
    <dbReference type="NCBI Taxonomy" id="321316"/>
    <lineage>
        <taxon>Bacteria</taxon>
        <taxon>Bacillati</taxon>
        <taxon>Actinomycetota</taxon>
        <taxon>Actinomycetes</taxon>
        <taxon>Streptosporangiales</taxon>
        <taxon>Streptosporangiaceae</taxon>
        <taxon>Sphaerisporangium</taxon>
    </lineage>
</organism>
<evidence type="ECO:0000259" key="2">
    <source>
        <dbReference type="PROSITE" id="PS50995"/>
    </source>
</evidence>
<dbReference type="PRINTS" id="PR00598">
    <property type="entry name" value="HTHMARR"/>
</dbReference>
<dbReference type="AlphaFoldDB" id="A0A917VHS2"/>
<dbReference type="SMART" id="SM00347">
    <property type="entry name" value="HTH_MARR"/>
    <property type="match status" value="1"/>
</dbReference>
<dbReference type="PANTHER" id="PTHR33164">
    <property type="entry name" value="TRANSCRIPTIONAL REGULATOR, MARR FAMILY"/>
    <property type="match status" value="1"/>
</dbReference>
<dbReference type="InterPro" id="IPR000835">
    <property type="entry name" value="HTH_MarR-typ"/>
</dbReference>
<dbReference type="GO" id="GO:0006950">
    <property type="term" value="P:response to stress"/>
    <property type="evidence" value="ECO:0007669"/>
    <property type="project" value="TreeGrafter"/>
</dbReference>
<feature type="compositionally biased region" description="Polar residues" evidence="1">
    <location>
        <begin position="183"/>
        <end position="192"/>
    </location>
</feature>
<feature type="compositionally biased region" description="Basic and acidic residues" evidence="1">
    <location>
        <begin position="152"/>
        <end position="162"/>
    </location>
</feature>
<dbReference type="Pfam" id="PF12802">
    <property type="entry name" value="MarR_2"/>
    <property type="match status" value="1"/>
</dbReference>
<dbReference type="GO" id="GO:0003700">
    <property type="term" value="F:DNA-binding transcription factor activity"/>
    <property type="evidence" value="ECO:0007669"/>
    <property type="project" value="InterPro"/>
</dbReference>
<dbReference type="InterPro" id="IPR011991">
    <property type="entry name" value="ArsR-like_HTH"/>
</dbReference>
<dbReference type="InterPro" id="IPR036388">
    <property type="entry name" value="WH-like_DNA-bd_sf"/>
</dbReference>
<sequence length="192" mass="21316">MASEADCEELLARLGEVVPMLKALKRDLPFTGPRAGLGLLAVLRRQGDLRMGELAECSGVDQSVITRHVADLQERGWAERVPNPRDGRSWYVRLTADGERVIDEMAAHARRVLAVTLDDWTDQDVTELSRLLARLRAGFDARPVRPGHPHHDRPGHPRRDGPGHPYLDGPAPPDEDGSPRPLRTSQTLKGIR</sequence>
<dbReference type="Proteomes" id="UP000645217">
    <property type="component" value="Unassembled WGS sequence"/>
</dbReference>
<reference evidence="3" key="2">
    <citation type="submission" date="2020-09" db="EMBL/GenBank/DDBJ databases">
        <authorList>
            <person name="Sun Q."/>
            <person name="Ohkuma M."/>
        </authorList>
    </citation>
    <scope>NUCLEOTIDE SEQUENCE</scope>
    <source>
        <strain evidence="3">JCM 13064</strain>
    </source>
</reference>
<dbReference type="InterPro" id="IPR039422">
    <property type="entry name" value="MarR/SlyA-like"/>
</dbReference>
<dbReference type="RefSeq" id="WP_189162869.1">
    <property type="nucleotide sequence ID" value="NZ_BMNT01000010.1"/>
</dbReference>
<evidence type="ECO:0000313" key="4">
    <source>
        <dbReference type="Proteomes" id="UP000645217"/>
    </source>
</evidence>
<proteinExistence type="predicted"/>